<accession>A0A936F3Y0</accession>
<dbReference type="Gene3D" id="1.10.1780.10">
    <property type="entry name" value="Clp, N-terminal domain"/>
    <property type="match status" value="1"/>
</dbReference>
<dbReference type="Pfam" id="PF07724">
    <property type="entry name" value="AAA_2"/>
    <property type="match status" value="1"/>
</dbReference>
<name>A0A936F3Y0_9BACT</name>
<dbReference type="Gene3D" id="4.10.860.10">
    <property type="entry name" value="UVR domain"/>
    <property type="match status" value="1"/>
</dbReference>
<keyword evidence="3 8" id="KW-0067">ATP-binding</keyword>
<dbReference type="SMART" id="SM01086">
    <property type="entry name" value="ClpB_D2-small"/>
    <property type="match status" value="1"/>
</dbReference>
<dbReference type="SUPFAM" id="SSF81923">
    <property type="entry name" value="Double Clp-N motif"/>
    <property type="match status" value="1"/>
</dbReference>
<feature type="domain" description="UVR" evidence="6">
    <location>
        <begin position="418"/>
        <end position="453"/>
    </location>
</feature>
<dbReference type="Proteomes" id="UP000709959">
    <property type="component" value="Unassembled WGS sequence"/>
</dbReference>
<dbReference type="GO" id="GO:0008233">
    <property type="term" value="F:peptidase activity"/>
    <property type="evidence" value="ECO:0007669"/>
    <property type="project" value="UniProtKB-KW"/>
</dbReference>
<dbReference type="GO" id="GO:0005737">
    <property type="term" value="C:cytoplasm"/>
    <property type="evidence" value="ECO:0007669"/>
    <property type="project" value="TreeGrafter"/>
</dbReference>
<dbReference type="InterPro" id="IPR036628">
    <property type="entry name" value="Clp_N_dom_sf"/>
</dbReference>
<keyword evidence="2" id="KW-0547">Nucleotide-binding</keyword>
<dbReference type="InterPro" id="IPR003959">
    <property type="entry name" value="ATPase_AAA_core"/>
</dbReference>
<dbReference type="AlphaFoldDB" id="A0A936F3Y0"/>
<dbReference type="InterPro" id="IPR001943">
    <property type="entry name" value="UVR_dom"/>
</dbReference>
<keyword evidence="1 5" id="KW-0677">Repeat</keyword>
<dbReference type="SMART" id="SM00382">
    <property type="entry name" value="AAA"/>
    <property type="match status" value="2"/>
</dbReference>
<evidence type="ECO:0000256" key="4">
    <source>
        <dbReference type="ARBA" id="ARBA00023186"/>
    </source>
</evidence>
<protein>
    <submittedName>
        <fullName evidence="8">ATP-dependent Clp protease ATP-binding subunit</fullName>
    </submittedName>
</protein>
<dbReference type="EMBL" id="JADKCH010000026">
    <property type="protein sequence ID" value="MBK8573674.1"/>
    <property type="molecule type" value="Genomic_DNA"/>
</dbReference>
<dbReference type="InterPro" id="IPR050130">
    <property type="entry name" value="ClpA_ClpB"/>
</dbReference>
<keyword evidence="4" id="KW-0143">Chaperone</keyword>
<dbReference type="InterPro" id="IPR019489">
    <property type="entry name" value="Clp_ATPase_C"/>
</dbReference>
<dbReference type="PROSITE" id="PS00870">
    <property type="entry name" value="CLPAB_1"/>
    <property type="match status" value="1"/>
</dbReference>
<keyword evidence="8" id="KW-0645">Protease</keyword>
<evidence type="ECO:0000259" key="7">
    <source>
        <dbReference type="PROSITE" id="PS51903"/>
    </source>
</evidence>
<dbReference type="InterPro" id="IPR001270">
    <property type="entry name" value="ClpA/B"/>
</dbReference>
<dbReference type="GO" id="GO:0006508">
    <property type="term" value="P:proteolysis"/>
    <property type="evidence" value="ECO:0007669"/>
    <property type="project" value="UniProtKB-KW"/>
</dbReference>
<dbReference type="InterPro" id="IPR027417">
    <property type="entry name" value="P-loop_NTPase"/>
</dbReference>
<keyword evidence="8" id="KW-0378">Hydrolase</keyword>
<dbReference type="FunFam" id="3.40.50.300:FF:000025">
    <property type="entry name" value="ATP-dependent Clp protease subunit"/>
    <property type="match status" value="1"/>
</dbReference>
<dbReference type="PANTHER" id="PTHR11638">
    <property type="entry name" value="ATP-DEPENDENT CLP PROTEASE"/>
    <property type="match status" value="1"/>
</dbReference>
<dbReference type="Gene3D" id="1.10.8.60">
    <property type="match status" value="2"/>
</dbReference>
<evidence type="ECO:0000259" key="6">
    <source>
        <dbReference type="PROSITE" id="PS50151"/>
    </source>
</evidence>
<sequence>MFEKFTEKARRVMFFARYEASQFGAESIQSGHLLLGLLRESEKTSTQLLERMGVQVSSLRERLVAALTPKDKKITPSSTSIDIPMEEEVKHILQHATAESAKLNHKHVGAEHLLLGMLREEGCLAGRLLKEAGADLIAAKEILLESSKEEKIAKKKKEHPLLSEFARNLSEMAERGIFDNLIGRDAEVERIVQILSRRRKNNPILLGEAGVGKTAIVEGLAQKIHEGIVPPSLADKRIYALDLSLVVAGTKYRGQFEERLKSIIAEASKDPSVVLFIDEIHSLIGTGAAEGSLDAANILKPALSRGEIQCIGATTHKEYAKYIDKDRSLVRRFQPVTVNPPDEAESLRIIEGIRARYELFHRVRYTAKTMEASVYLSNRYITDRFLPDKAIDLLDEAGARVKLRVGPGGASSEGQTHEDELHRVINEMNEAVLSRDFEKAVLLRQKELQLRDEIQKNRSELTDEDYARFPEVTEQDIEDVVASWTGIPVRALKGDEKANLVNMEPRLNERVIGQPEAVSAVVRAVRRARTGLKNPNRPMGSFLFLGPTGVGKTELAKTLATFLFGDAKKMIRFDMSEYMEKHEVSKLLGAPPGYVGYEEGGMLTDRIRRNPYCVLLFDEIEKAHPDLINILLSIFDDGQASDAFGNLVDFKNTIIIMTSNVGSRELLSEKNLGFVEQDGRPDAKSSDAMKVLKRTFPPEFLNRIDEIVVFNRLGDDELRKIVRLLVEDLNITLQKHKLCVSLTDAACDWLVKTTLRDRAYGARPLRRAIQKQVEDPLAELMVGQDTVPSGLVNFDLVDEKLVPTLSDTGDVAPGQETHLVGAPE</sequence>
<reference evidence="8 9" key="1">
    <citation type="submission" date="2020-10" db="EMBL/GenBank/DDBJ databases">
        <title>Connecting structure to function with the recovery of over 1000 high-quality activated sludge metagenome-assembled genomes encoding full-length rRNA genes using long-read sequencing.</title>
        <authorList>
            <person name="Singleton C.M."/>
            <person name="Petriglieri F."/>
            <person name="Kristensen J.M."/>
            <person name="Kirkegaard R.H."/>
            <person name="Michaelsen T.Y."/>
            <person name="Andersen M.H."/>
            <person name="Karst S.M."/>
            <person name="Dueholm M.S."/>
            <person name="Nielsen P.H."/>
            <person name="Albertsen M."/>
        </authorList>
    </citation>
    <scope>NUCLEOTIDE SEQUENCE [LARGE SCALE GENOMIC DNA]</scope>
    <source>
        <strain evidence="8">OdNE_18-Q3-R46-58_MAXAC.008</strain>
    </source>
</reference>
<organism evidence="8 9">
    <name type="scientific">Candidatus Geothrix odensensis</name>
    <dbReference type="NCBI Taxonomy" id="2954440"/>
    <lineage>
        <taxon>Bacteria</taxon>
        <taxon>Pseudomonadati</taxon>
        <taxon>Acidobacteriota</taxon>
        <taxon>Holophagae</taxon>
        <taxon>Holophagales</taxon>
        <taxon>Holophagaceae</taxon>
        <taxon>Geothrix</taxon>
    </lineage>
</organism>
<dbReference type="Pfam" id="PF10431">
    <property type="entry name" value="ClpB_D2-small"/>
    <property type="match status" value="1"/>
</dbReference>
<dbReference type="InterPro" id="IPR041546">
    <property type="entry name" value="ClpA/ClpB_AAA_lid"/>
</dbReference>
<dbReference type="GO" id="GO:0005524">
    <property type="term" value="F:ATP binding"/>
    <property type="evidence" value="ECO:0007669"/>
    <property type="project" value="UniProtKB-KW"/>
</dbReference>
<dbReference type="Pfam" id="PF17871">
    <property type="entry name" value="AAA_lid_9"/>
    <property type="match status" value="1"/>
</dbReference>
<comment type="caution">
    <text evidence="8">The sequence shown here is derived from an EMBL/GenBank/DDBJ whole genome shotgun (WGS) entry which is preliminary data.</text>
</comment>
<dbReference type="Pfam" id="PF02861">
    <property type="entry name" value="Clp_N"/>
    <property type="match status" value="1"/>
</dbReference>
<proteinExistence type="predicted"/>
<dbReference type="InterPro" id="IPR003593">
    <property type="entry name" value="AAA+_ATPase"/>
</dbReference>
<dbReference type="Gene3D" id="3.40.50.300">
    <property type="entry name" value="P-loop containing nucleotide triphosphate hydrolases"/>
    <property type="match status" value="2"/>
</dbReference>
<evidence type="ECO:0000256" key="3">
    <source>
        <dbReference type="ARBA" id="ARBA00022840"/>
    </source>
</evidence>
<dbReference type="Pfam" id="PF00004">
    <property type="entry name" value="AAA"/>
    <property type="match status" value="1"/>
</dbReference>
<dbReference type="PROSITE" id="PS50151">
    <property type="entry name" value="UVR"/>
    <property type="match status" value="1"/>
</dbReference>
<dbReference type="GO" id="GO:0034605">
    <property type="term" value="P:cellular response to heat"/>
    <property type="evidence" value="ECO:0007669"/>
    <property type="project" value="TreeGrafter"/>
</dbReference>
<evidence type="ECO:0000256" key="1">
    <source>
        <dbReference type="ARBA" id="ARBA00022737"/>
    </source>
</evidence>
<dbReference type="PANTHER" id="PTHR11638:SF18">
    <property type="entry name" value="HEAT SHOCK PROTEIN 104"/>
    <property type="match status" value="1"/>
</dbReference>
<evidence type="ECO:0000256" key="5">
    <source>
        <dbReference type="PROSITE-ProRule" id="PRU01251"/>
    </source>
</evidence>
<dbReference type="CDD" id="cd19499">
    <property type="entry name" value="RecA-like_ClpB_Hsp104-like"/>
    <property type="match status" value="1"/>
</dbReference>
<dbReference type="InterPro" id="IPR004176">
    <property type="entry name" value="Clp_R_N"/>
</dbReference>
<evidence type="ECO:0000313" key="8">
    <source>
        <dbReference type="EMBL" id="MBK8573674.1"/>
    </source>
</evidence>
<evidence type="ECO:0000256" key="2">
    <source>
        <dbReference type="ARBA" id="ARBA00022741"/>
    </source>
</evidence>
<dbReference type="InterPro" id="IPR018368">
    <property type="entry name" value="ClpA/B_CS1"/>
</dbReference>
<dbReference type="PRINTS" id="PR00300">
    <property type="entry name" value="CLPPROTEASEA"/>
</dbReference>
<dbReference type="PROSITE" id="PS51903">
    <property type="entry name" value="CLP_R"/>
    <property type="match status" value="1"/>
</dbReference>
<feature type="domain" description="Clp R" evidence="7">
    <location>
        <begin position="2"/>
        <end position="149"/>
    </location>
</feature>
<evidence type="ECO:0000313" key="9">
    <source>
        <dbReference type="Proteomes" id="UP000709959"/>
    </source>
</evidence>
<dbReference type="CDD" id="cd00009">
    <property type="entry name" value="AAA"/>
    <property type="match status" value="1"/>
</dbReference>
<dbReference type="SUPFAM" id="SSF52540">
    <property type="entry name" value="P-loop containing nucleoside triphosphate hydrolases"/>
    <property type="match status" value="2"/>
</dbReference>
<gene>
    <name evidence="8" type="ORF">IPN91_13850</name>
</gene>
<dbReference type="GO" id="GO:0016887">
    <property type="term" value="F:ATP hydrolysis activity"/>
    <property type="evidence" value="ECO:0007669"/>
    <property type="project" value="InterPro"/>
</dbReference>